<dbReference type="Gene3D" id="3.20.20.80">
    <property type="entry name" value="Glycosidases"/>
    <property type="match status" value="1"/>
</dbReference>
<dbReference type="PATRIC" id="fig|42256.3.peg.194"/>
<dbReference type="SUPFAM" id="SSF51445">
    <property type="entry name" value="(Trans)glycosidases"/>
    <property type="match status" value="1"/>
</dbReference>
<dbReference type="PANTHER" id="PTHR47786:SF2">
    <property type="entry name" value="GLYCOSYL HYDROLASE FAMILY 13 CATALYTIC DOMAIN-CONTAINING PROTEIN"/>
    <property type="match status" value="1"/>
</dbReference>
<dbReference type="Gene3D" id="1.20.58.80">
    <property type="entry name" value="Phosphotransferase system, lactose/cellobiose-type IIA subunit"/>
    <property type="match status" value="1"/>
</dbReference>
<evidence type="ECO:0000256" key="3">
    <source>
        <dbReference type="ARBA" id="ARBA00022679"/>
    </source>
</evidence>
<dbReference type="PANTHER" id="PTHR47786">
    <property type="entry name" value="ALPHA-1,4-GLUCAN:MALTOSE-1-PHOSPHATE MALTOSYLTRANSFERASE"/>
    <property type="match status" value="1"/>
</dbReference>
<feature type="binding site" evidence="6">
    <location>
        <position position="343"/>
    </location>
    <ligand>
        <name>alpha-maltose 1-phosphate</name>
        <dbReference type="ChEBI" id="CHEBI:63576"/>
    </ligand>
</feature>
<dbReference type="STRING" id="42256.RradSPS_0191"/>
<dbReference type="eggNOG" id="COG0366">
    <property type="taxonomic scope" value="Bacteria"/>
</dbReference>
<keyword evidence="4 6" id="KW-0119">Carbohydrate metabolism</keyword>
<dbReference type="RefSeq" id="WP_232226575.1">
    <property type="nucleotide sequence ID" value="NZ_CP007514.1"/>
</dbReference>
<evidence type="ECO:0000313" key="10">
    <source>
        <dbReference type="EMBL" id="MDX5892885.1"/>
    </source>
</evidence>
<dbReference type="HAMAP" id="MF_02124">
    <property type="entry name" value="GlgE"/>
    <property type="match status" value="1"/>
</dbReference>
<feature type="binding site" evidence="6">
    <location>
        <position position="248"/>
    </location>
    <ligand>
        <name>alpha-maltose 1-phosphate</name>
        <dbReference type="ChEBI" id="CHEBI:63576"/>
    </ligand>
</feature>
<dbReference type="Proteomes" id="UP001281130">
    <property type="component" value="Unassembled WGS sequence"/>
</dbReference>
<dbReference type="GO" id="GO:0004553">
    <property type="term" value="F:hydrolase activity, hydrolyzing O-glycosyl compounds"/>
    <property type="evidence" value="ECO:0007669"/>
    <property type="project" value="InterPro"/>
</dbReference>
<dbReference type="InterPro" id="IPR017853">
    <property type="entry name" value="GH"/>
</dbReference>
<name>A0A023X0A1_RUBRA</name>
<dbReference type="EC" id="2.4.99.16" evidence="6"/>
<dbReference type="InterPro" id="IPR006047">
    <property type="entry name" value="GH13_cat_dom"/>
</dbReference>
<protein>
    <recommendedName>
        <fullName evidence="6">Alpha-1,4-glucan:maltose-1-phosphate maltosyltransferase</fullName>
        <shortName evidence="6">GMPMT</shortName>
        <ecNumber evidence="6">2.4.99.16</ecNumber>
    </recommendedName>
    <alternativeName>
        <fullName evidence="6">(1-&gt;4)-alpha-D-glucan:maltose-1-phosphate alpha-D-maltosyltransferase</fullName>
    </alternativeName>
</protein>
<dbReference type="InterPro" id="IPR026585">
    <property type="entry name" value="GlgE"/>
</dbReference>
<proteinExistence type="inferred from homology"/>
<dbReference type="GO" id="GO:0016758">
    <property type="term" value="F:hexosyltransferase activity"/>
    <property type="evidence" value="ECO:0007669"/>
    <property type="project" value="UniProtKB-UniRule"/>
</dbReference>
<dbReference type="AlphaFoldDB" id="A0A023X0A1"/>
<dbReference type="InterPro" id="IPR013780">
    <property type="entry name" value="Glyco_hydro_b"/>
</dbReference>
<gene>
    <name evidence="6" type="primary">glgE</name>
    <name evidence="9" type="ORF">RradSPS_0191</name>
    <name evidence="10" type="ORF">SIL72_02470</name>
</gene>
<comment type="subunit">
    <text evidence="1 6">Homodimer.</text>
</comment>
<evidence type="ECO:0000313" key="9">
    <source>
        <dbReference type="EMBL" id="AHY45474.1"/>
    </source>
</evidence>
<evidence type="ECO:0000256" key="6">
    <source>
        <dbReference type="HAMAP-Rule" id="MF_02124"/>
    </source>
</evidence>
<dbReference type="Pfam" id="PF11896">
    <property type="entry name" value="GlgE_dom_N_S"/>
    <property type="match status" value="1"/>
</dbReference>
<feature type="domain" description="Glycosyl hydrolase family 13 catalytic" evidence="8">
    <location>
        <begin position="196"/>
        <end position="544"/>
    </location>
</feature>
<feature type="binding site" evidence="6">
    <location>
        <position position="380"/>
    </location>
    <ligand>
        <name>alpha-maltose 1-phosphate</name>
        <dbReference type="ChEBI" id="CHEBI:63576"/>
    </ligand>
</feature>
<evidence type="ECO:0000313" key="11">
    <source>
        <dbReference type="Proteomes" id="UP000025229"/>
    </source>
</evidence>
<reference evidence="9 11" key="1">
    <citation type="submission" date="2014-03" db="EMBL/GenBank/DDBJ databases">
        <title>Complete genome sequence of the Radio-Resistant Rubrobacter radiotolerans RSPS-4.</title>
        <authorList>
            <person name="Egas C.C."/>
            <person name="Barroso C.C."/>
            <person name="Froufe H.J.C."/>
            <person name="Pacheco J.J."/>
            <person name="Albuquerque L.L."/>
            <person name="da Costa M.M.S."/>
        </authorList>
    </citation>
    <scope>NUCLEOTIDE SEQUENCE [LARGE SCALE GENOMIC DNA]</scope>
    <source>
        <strain evidence="9 11">RSPS-4</strain>
    </source>
</reference>
<dbReference type="GO" id="GO:0030979">
    <property type="term" value="P:alpha-glucan biosynthetic process"/>
    <property type="evidence" value="ECO:0007669"/>
    <property type="project" value="UniProtKB-UniRule"/>
</dbReference>
<feature type="site" description="Transition state stabilizer" evidence="6">
    <location>
        <position position="466"/>
    </location>
</feature>
<dbReference type="HOGENOM" id="CLU_015798_0_0_11"/>
<comment type="catalytic activity">
    <reaction evidence="5 6">
        <text>alpha-maltose 1-phosphate + [(1-&gt;4)-alpha-D-glucosyl](n) = [(1-&gt;4)-alpha-D-glucosyl](n+2) + phosphate</text>
        <dbReference type="Rhea" id="RHEA:42692"/>
        <dbReference type="Rhea" id="RHEA-COMP:9584"/>
        <dbReference type="Rhea" id="RHEA-COMP:10183"/>
        <dbReference type="ChEBI" id="CHEBI:15444"/>
        <dbReference type="ChEBI" id="CHEBI:43474"/>
        <dbReference type="ChEBI" id="CHEBI:63576"/>
        <dbReference type="EC" id="2.4.99.16"/>
    </reaction>
</comment>
<accession>A0A023X0A1</accession>
<dbReference type="CDD" id="cd11344">
    <property type="entry name" value="AmyAc_GlgE_like"/>
    <property type="match status" value="1"/>
</dbReference>
<evidence type="ECO:0000256" key="1">
    <source>
        <dbReference type="ARBA" id="ARBA00011738"/>
    </source>
</evidence>
<evidence type="ECO:0000256" key="7">
    <source>
        <dbReference type="SAM" id="MobiDB-lite"/>
    </source>
</evidence>
<comment type="similarity">
    <text evidence="6">Belongs to the glycosyl hydrolase 13 family. GlgE subfamily.</text>
</comment>
<reference evidence="10" key="2">
    <citation type="submission" date="2023-11" db="EMBL/GenBank/DDBJ databases">
        <title>MicrobeMod: A computational toolkit for identifying prokaryotic methylation and restriction-modification with nanopore sequencing.</title>
        <authorList>
            <person name="Crits-Christoph A."/>
            <person name="Kang S.C."/>
            <person name="Lee H."/>
            <person name="Ostrov N."/>
        </authorList>
    </citation>
    <scope>NUCLEOTIDE SEQUENCE</scope>
    <source>
        <strain evidence="10">ATCC 51242</strain>
    </source>
</reference>
<keyword evidence="3 6" id="KW-0808">Transferase</keyword>
<dbReference type="KEGG" id="rrd:RradSPS_0191"/>
<keyword evidence="2 6" id="KW-0328">Glycosyltransferase</keyword>
<keyword evidence="11" id="KW-1185">Reference proteome</keyword>
<dbReference type="InterPro" id="IPR013783">
    <property type="entry name" value="Ig-like_fold"/>
</dbReference>
<feature type="binding site" evidence="6">
    <location>
        <begin position="519"/>
        <end position="520"/>
    </location>
    <ligand>
        <name>alpha-maltose 1-phosphate</name>
        <dbReference type="ChEBI" id="CHEBI:63576"/>
    </ligand>
</feature>
<evidence type="ECO:0000256" key="4">
    <source>
        <dbReference type="ARBA" id="ARBA00023277"/>
    </source>
</evidence>
<sequence>MTGQRLQTAAGPVIIEDFYPELDAGRYPIKREVGDDLEVWADVFRDGHDAIACVLKYRIKGKRKWIEVPMRHVANDRWTASAPLTENTRYEYTVEAWPDEYATWVSDVGKKLAAGQDVTLEAEEGRLLVEEAYARTKDPSLETVLIQTKVAPTEERIALLRDEAVAGLMARNVDRSMSSVYPVREVVVDRIEARFAAWYEMFQRSQGTDPTRSATFRECEARLPDIADMGFDVVYLLPPHPIGKTHRKGPNNTLNAGPDDPGSPYAIGSEEGGHKAIHPDLGTLEDFRHFVGACHEHGMEVALDLAIQCSPDHPYIKEHPEWFKWRPDGTIKYAENPPKKYQDIVNVDFYTKDWKNLWNEWLDVILFWIEQGVKIFRVDNPHTKSFAFWEWCIREVQREHPETIFLAEAFTRPKVMKNLAKLGFTQSYTYFTWRHAKWEFIEYLEELTQGEPREYMRPNFFPSTPDINPYILHSGKRGAFQMRLFLAATLSSVYGMYNGYELLEHVPVPGKEELLNSEKYEYKVRDWDAPGNIKPYVKRLNELRRQNAALHELKTLRFHEAHDENILFYGKSSRDGHNRIFCAVNLDPDWPHDTHVHFPLWELGIGEDEEYVVEELMSGREIYTRGSWFWVRLVPEENPAEMFRIRKV</sequence>
<dbReference type="InterPro" id="IPR021828">
    <property type="entry name" value="GlgE_dom_N/S"/>
</dbReference>
<feature type="active site" description="Nucleophile" evidence="6">
    <location>
        <position position="379"/>
    </location>
</feature>
<dbReference type="EMBL" id="JAWXXX010000001">
    <property type="protein sequence ID" value="MDX5892885.1"/>
    <property type="molecule type" value="Genomic_DNA"/>
</dbReference>
<dbReference type="SMART" id="SM00642">
    <property type="entry name" value="Aamy"/>
    <property type="match status" value="1"/>
</dbReference>
<feature type="binding site" evidence="6">
    <location>
        <position position="308"/>
    </location>
    <ligand>
        <name>alpha-maltose 1-phosphate</name>
        <dbReference type="ChEBI" id="CHEBI:63576"/>
    </ligand>
</feature>
<dbReference type="EMBL" id="CP007514">
    <property type="protein sequence ID" value="AHY45474.1"/>
    <property type="molecule type" value="Genomic_DNA"/>
</dbReference>
<dbReference type="Proteomes" id="UP000025229">
    <property type="component" value="Chromosome"/>
</dbReference>
<feature type="active site" description="Proton donor" evidence="6">
    <location>
        <position position="408"/>
    </location>
</feature>
<evidence type="ECO:0000259" key="8">
    <source>
        <dbReference type="SMART" id="SM00642"/>
    </source>
</evidence>
<dbReference type="InterPro" id="IPR049171">
    <property type="entry name" value="GLGE_C"/>
</dbReference>
<comment type="function">
    <text evidence="6">Maltosyltransferase that uses maltose 1-phosphate (M1P) as the sugar donor to elongate linear or branched alpha-(1-&gt;4)-glucans. Is involved in a branched alpha-glucan biosynthetic pathway from trehalose, together with TreS, Mak and GlgB.</text>
</comment>
<evidence type="ECO:0000256" key="5">
    <source>
        <dbReference type="ARBA" id="ARBA00048735"/>
    </source>
</evidence>
<evidence type="ECO:0000256" key="2">
    <source>
        <dbReference type="ARBA" id="ARBA00022676"/>
    </source>
</evidence>
<dbReference type="Gene3D" id="2.60.40.1180">
    <property type="entry name" value="Golgi alpha-mannosidase II"/>
    <property type="match status" value="1"/>
</dbReference>
<organism evidence="9 11">
    <name type="scientific">Rubrobacter radiotolerans</name>
    <name type="common">Arthrobacter radiotolerans</name>
    <dbReference type="NCBI Taxonomy" id="42256"/>
    <lineage>
        <taxon>Bacteria</taxon>
        <taxon>Bacillati</taxon>
        <taxon>Actinomycetota</taxon>
        <taxon>Rubrobacteria</taxon>
        <taxon>Rubrobacterales</taxon>
        <taxon>Rubrobacteraceae</taxon>
        <taxon>Rubrobacter</taxon>
    </lineage>
</organism>
<dbReference type="Gene3D" id="2.60.40.10">
    <property type="entry name" value="Immunoglobulins"/>
    <property type="match status" value="1"/>
</dbReference>
<dbReference type="Pfam" id="PF21702">
    <property type="entry name" value="GLGE_C"/>
    <property type="match status" value="1"/>
</dbReference>
<feature type="region of interest" description="Disordered" evidence="7">
    <location>
        <begin position="245"/>
        <end position="270"/>
    </location>
</feature>